<proteinExistence type="predicted"/>
<name>A0A162XUK5_9FLAO</name>
<dbReference type="Pfam" id="PF19408">
    <property type="entry name" value="PKD_6"/>
    <property type="match status" value="2"/>
</dbReference>
<dbReference type="OrthoDB" id="9805017at2"/>
<reference evidence="5 6" key="1">
    <citation type="submission" date="2016-01" db="EMBL/GenBank/DDBJ databases">
        <title>The draft genome sequence of Aquimarina sp. RZW4-3-2.</title>
        <authorList>
            <person name="Wang Y."/>
        </authorList>
    </citation>
    <scope>NUCLEOTIDE SEQUENCE [LARGE SCALE GENOMIC DNA]</scope>
    <source>
        <strain evidence="5 6">RZW4-3-2</strain>
    </source>
</reference>
<evidence type="ECO:0000313" key="5">
    <source>
        <dbReference type="EMBL" id="KZS38782.1"/>
    </source>
</evidence>
<dbReference type="Pfam" id="PF18962">
    <property type="entry name" value="Por_Secre_tail"/>
    <property type="match status" value="1"/>
</dbReference>
<feature type="domain" description="PKD-like" evidence="4">
    <location>
        <begin position="31"/>
        <end position="88"/>
    </location>
</feature>
<feature type="domain" description="Secretion system C-terminal sorting" evidence="3">
    <location>
        <begin position="202"/>
        <end position="276"/>
    </location>
</feature>
<sequence length="279" mass="29989">MKKISIHLLVTFFMLTSYNNLFSQCTSCSLSGPSEINLNQTRTFSTSTLSGANYFWSTTGGLTIVGSNTSSSVSVKGTTAGSGKICVTRYKNGSEPCCYCRTINIKPPCTVPSVSIAQEPFGCQGDVLTFNAVLNPSNASGSYNWNVSSGGTIIGSNSNKTLNVQSSTSFGFSISLTFTSTCNNTQVNAFTLAQFLDCGFVISPNPSSDMLIVQPTTENDKATKPYSVEVIDQNGEVQLKAKVNKDNNQIDISNLPNDLYFVRVVMNGKVIKTTKLIKK</sequence>
<protein>
    <submittedName>
        <fullName evidence="5">Uncharacterized protein</fullName>
    </submittedName>
</protein>
<evidence type="ECO:0000259" key="4">
    <source>
        <dbReference type="Pfam" id="PF19408"/>
    </source>
</evidence>
<evidence type="ECO:0000256" key="1">
    <source>
        <dbReference type="ARBA" id="ARBA00022729"/>
    </source>
</evidence>
<dbReference type="InterPro" id="IPR045829">
    <property type="entry name" value="PKD_6"/>
</dbReference>
<comment type="caution">
    <text evidence="5">The sequence shown here is derived from an EMBL/GenBank/DDBJ whole genome shotgun (WGS) entry which is preliminary data.</text>
</comment>
<keyword evidence="1 2" id="KW-0732">Signal</keyword>
<accession>A0A162XUK5</accession>
<feature type="domain" description="PKD-like" evidence="4">
    <location>
        <begin position="114"/>
        <end position="189"/>
    </location>
</feature>
<dbReference type="RefSeq" id="WP_066318525.1">
    <property type="nucleotide sequence ID" value="NZ_LQRT01000046.1"/>
</dbReference>
<evidence type="ECO:0000313" key="6">
    <source>
        <dbReference type="Proteomes" id="UP000076715"/>
    </source>
</evidence>
<dbReference type="InterPro" id="IPR026444">
    <property type="entry name" value="Secre_tail"/>
</dbReference>
<evidence type="ECO:0000259" key="3">
    <source>
        <dbReference type="Pfam" id="PF18962"/>
    </source>
</evidence>
<keyword evidence="6" id="KW-1185">Reference proteome</keyword>
<gene>
    <name evidence="5" type="ORF">AWE51_14445</name>
</gene>
<dbReference type="EMBL" id="LQRT01000046">
    <property type="protein sequence ID" value="KZS38782.1"/>
    <property type="molecule type" value="Genomic_DNA"/>
</dbReference>
<feature type="signal peptide" evidence="2">
    <location>
        <begin position="1"/>
        <end position="23"/>
    </location>
</feature>
<organism evidence="5 6">
    <name type="scientific">Aquimarina aggregata</name>
    <dbReference type="NCBI Taxonomy" id="1642818"/>
    <lineage>
        <taxon>Bacteria</taxon>
        <taxon>Pseudomonadati</taxon>
        <taxon>Bacteroidota</taxon>
        <taxon>Flavobacteriia</taxon>
        <taxon>Flavobacteriales</taxon>
        <taxon>Flavobacteriaceae</taxon>
        <taxon>Aquimarina</taxon>
    </lineage>
</organism>
<dbReference type="AlphaFoldDB" id="A0A162XUK5"/>
<feature type="chain" id="PRO_5007840897" evidence="2">
    <location>
        <begin position="24"/>
        <end position="279"/>
    </location>
</feature>
<evidence type="ECO:0000256" key="2">
    <source>
        <dbReference type="SAM" id="SignalP"/>
    </source>
</evidence>
<dbReference type="NCBIfam" id="TIGR04183">
    <property type="entry name" value="Por_Secre_tail"/>
    <property type="match status" value="1"/>
</dbReference>
<dbReference type="Proteomes" id="UP000076715">
    <property type="component" value="Unassembled WGS sequence"/>
</dbReference>